<reference evidence="1" key="1">
    <citation type="submission" date="2023-05" db="EMBL/GenBank/DDBJ databases">
        <title>Nepenthes gracilis genome sequencing.</title>
        <authorList>
            <person name="Fukushima K."/>
        </authorList>
    </citation>
    <scope>NUCLEOTIDE SEQUENCE</scope>
    <source>
        <strain evidence="1">SING2019-196</strain>
    </source>
</reference>
<dbReference type="Proteomes" id="UP001279734">
    <property type="component" value="Unassembled WGS sequence"/>
</dbReference>
<comment type="caution">
    <text evidence="1">The sequence shown here is derived from an EMBL/GenBank/DDBJ whole genome shotgun (WGS) entry which is preliminary data.</text>
</comment>
<evidence type="ECO:0000313" key="2">
    <source>
        <dbReference type="Proteomes" id="UP001279734"/>
    </source>
</evidence>
<name>A0AAD3XUQ2_NEPGR</name>
<dbReference type="AlphaFoldDB" id="A0AAD3XUQ2"/>
<evidence type="ECO:0000313" key="1">
    <source>
        <dbReference type="EMBL" id="GMH16996.1"/>
    </source>
</evidence>
<dbReference type="EMBL" id="BSYO01000017">
    <property type="protein sequence ID" value="GMH16996.1"/>
    <property type="molecule type" value="Genomic_DNA"/>
</dbReference>
<protein>
    <submittedName>
        <fullName evidence="1">Uncharacterized protein</fullName>
    </submittedName>
</protein>
<keyword evidence="2" id="KW-1185">Reference proteome</keyword>
<organism evidence="1 2">
    <name type="scientific">Nepenthes gracilis</name>
    <name type="common">Slender pitcher plant</name>
    <dbReference type="NCBI Taxonomy" id="150966"/>
    <lineage>
        <taxon>Eukaryota</taxon>
        <taxon>Viridiplantae</taxon>
        <taxon>Streptophyta</taxon>
        <taxon>Embryophyta</taxon>
        <taxon>Tracheophyta</taxon>
        <taxon>Spermatophyta</taxon>
        <taxon>Magnoliopsida</taxon>
        <taxon>eudicotyledons</taxon>
        <taxon>Gunneridae</taxon>
        <taxon>Pentapetalae</taxon>
        <taxon>Caryophyllales</taxon>
        <taxon>Nepenthaceae</taxon>
        <taxon>Nepenthes</taxon>
    </lineage>
</organism>
<accession>A0AAD3XUQ2</accession>
<proteinExistence type="predicted"/>
<gene>
    <name evidence="1" type="ORF">Nepgr_018837</name>
</gene>
<sequence>MVLLPPAVALRDMLSSGLMTCFLLSRKLIGCTKKPEEDKNPIRRIKWARLPSPVDYFYLAKVVAVWPRCVLTTSLLISFEIAGRLAEH</sequence>